<name>A0ABS0WNI5_9FLAO</name>
<proteinExistence type="predicted"/>
<dbReference type="Gene3D" id="2.60.40.10">
    <property type="entry name" value="Immunoglobulins"/>
    <property type="match status" value="1"/>
</dbReference>
<evidence type="ECO:0000313" key="2">
    <source>
        <dbReference type="EMBL" id="MBJ2173551.1"/>
    </source>
</evidence>
<sequence>MKNINFLKNIISRLFLTLFVALLFSSCENDFIGDEVATQTRPPVITSVSEAREDKPVTQGVLEGTYIIRGENFASLTSIQFNGYSASLKPALGTDKIIFVQIPENAPFVGQENKLTLENPYGTINYDFSLLTITGFTEGTKDGKKVVNLLGGDFSETKSITFVSGTEEQGNLTELPSPNFTVISPSEVEAEVPSGVEQAFIYLETNGGAIAQSDSYGFNYSVYIDGLNPDWSTSEWGGTHDIASTEIALGDFSIKSVREAWSGLTFLPPAGFGYKTYTAITVSIYGTGDAGDSVTLAINDFDGASTAQKLELIPGKWTKYVIPLANFYPSGGAPDNLTRLDFQESSNTGKPNYTFYVDDFGFINQ</sequence>
<comment type="caution">
    <text evidence="2">The sequence shown here is derived from an EMBL/GenBank/DDBJ whole genome shotgun (WGS) entry which is preliminary data.</text>
</comment>
<accession>A0ABS0WNI5</accession>
<keyword evidence="3" id="KW-1185">Reference proteome</keyword>
<evidence type="ECO:0000313" key="3">
    <source>
        <dbReference type="Proteomes" id="UP000623301"/>
    </source>
</evidence>
<organism evidence="2 3">
    <name type="scientific">Aureibaculum flavum</name>
    <dbReference type="NCBI Taxonomy" id="2795986"/>
    <lineage>
        <taxon>Bacteria</taxon>
        <taxon>Pseudomonadati</taxon>
        <taxon>Bacteroidota</taxon>
        <taxon>Flavobacteriia</taxon>
        <taxon>Flavobacteriales</taxon>
        <taxon>Flavobacteriaceae</taxon>
        <taxon>Aureibaculum</taxon>
    </lineage>
</organism>
<evidence type="ECO:0000256" key="1">
    <source>
        <dbReference type="SAM" id="SignalP"/>
    </source>
</evidence>
<dbReference type="Proteomes" id="UP000623301">
    <property type="component" value="Unassembled WGS sequence"/>
</dbReference>
<feature type="chain" id="PRO_5047407041" description="IPT/TIG domain-containing protein" evidence="1">
    <location>
        <begin position="30"/>
        <end position="365"/>
    </location>
</feature>
<feature type="signal peptide" evidence="1">
    <location>
        <begin position="1"/>
        <end position="29"/>
    </location>
</feature>
<dbReference type="InterPro" id="IPR008979">
    <property type="entry name" value="Galactose-bd-like_sf"/>
</dbReference>
<dbReference type="InterPro" id="IPR013783">
    <property type="entry name" value="Ig-like_fold"/>
</dbReference>
<evidence type="ECO:0008006" key="4">
    <source>
        <dbReference type="Google" id="ProtNLM"/>
    </source>
</evidence>
<keyword evidence="1" id="KW-0732">Signal</keyword>
<reference evidence="2 3" key="1">
    <citation type="submission" date="2020-12" db="EMBL/GenBank/DDBJ databases">
        <title>Aureibaculum luteum sp. nov. and Aureibaculum flavum sp. nov., novel members of the family Flavobacteriaceae isolated from Antarctic intertidal sediments.</title>
        <authorList>
            <person name="He X."/>
            <person name="Zhang X."/>
        </authorList>
    </citation>
    <scope>NUCLEOTIDE SEQUENCE [LARGE SCALE GENOMIC DNA]</scope>
    <source>
        <strain evidence="2 3">A20</strain>
    </source>
</reference>
<protein>
    <recommendedName>
        <fullName evidence="4">IPT/TIG domain-containing protein</fullName>
    </recommendedName>
</protein>
<gene>
    <name evidence="2" type="ORF">JBL43_04840</name>
</gene>
<dbReference type="Gene3D" id="2.60.120.430">
    <property type="entry name" value="Galactose-binding lectin"/>
    <property type="match status" value="1"/>
</dbReference>
<dbReference type="PROSITE" id="PS51257">
    <property type="entry name" value="PROKAR_LIPOPROTEIN"/>
    <property type="match status" value="1"/>
</dbReference>
<dbReference type="RefSeq" id="WP_198840341.1">
    <property type="nucleotide sequence ID" value="NZ_JAEHFJ010000002.1"/>
</dbReference>
<dbReference type="EMBL" id="JAEHFJ010000002">
    <property type="protein sequence ID" value="MBJ2173551.1"/>
    <property type="molecule type" value="Genomic_DNA"/>
</dbReference>
<dbReference type="SUPFAM" id="SSF49785">
    <property type="entry name" value="Galactose-binding domain-like"/>
    <property type="match status" value="1"/>
</dbReference>